<dbReference type="PANTHER" id="PTHR38440:SF1">
    <property type="entry name" value="UPF0398 PROTEIN SPR0331"/>
    <property type="match status" value="1"/>
</dbReference>
<evidence type="ECO:0000256" key="1">
    <source>
        <dbReference type="HAMAP-Rule" id="MF_01575"/>
    </source>
</evidence>
<name>A0A372LMC9_9BACI</name>
<dbReference type="SUPFAM" id="SSF102405">
    <property type="entry name" value="MCP/YpsA-like"/>
    <property type="match status" value="1"/>
</dbReference>
<sequence length="184" mass="21479">MKVLYLTGYKPFEFGIFKNDHPGVKYIQSAIKQRIALLAEEGVEWVIINGQLGVELWGAEMVLELKEEYSLLRLAVLTPYLNQEESWKEHNREYYESILARADFVDSISKKPYEGPAQLRAKSMFMLQKSDAMLIVYDEERDGSPKYVYKDAKKHCEASGYRVHQITFDDLQQVIEDQVQDDWT</sequence>
<dbReference type="PIRSF" id="PIRSF021290">
    <property type="entry name" value="DUF1273"/>
    <property type="match status" value="1"/>
</dbReference>
<dbReference type="EMBL" id="QVTE01000033">
    <property type="protein sequence ID" value="RFU68451.1"/>
    <property type="molecule type" value="Genomic_DNA"/>
</dbReference>
<comment type="caution">
    <text evidence="2">The sequence shown here is derived from an EMBL/GenBank/DDBJ whole genome shotgun (WGS) entry which is preliminary data.</text>
</comment>
<proteinExistence type="inferred from homology"/>
<evidence type="ECO:0000313" key="3">
    <source>
        <dbReference type="Proteomes" id="UP000264541"/>
    </source>
</evidence>
<dbReference type="PANTHER" id="PTHR38440">
    <property type="entry name" value="UPF0398 PROTEIN YPSA"/>
    <property type="match status" value="1"/>
</dbReference>
<dbReference type="AlphaFoldDB" id="A0A372LMC9"/>
<gene>
    <name evidence="2" type="ORF">D0469_11975</name>
</gene>
<dbReference type="OrthoDB" id="2301957at2"/>
<dbReference type="Pfam" id="PF06908">
    <property type="entry name" value="YpsA"/>
    <property type="match status" value="1"/>
</dbReference>
<dbReference type="Proteomes" id="UP000264541">
    <property type="component" value="Unassembled WGS sequence"/>
</dbReference>
<dbReference type="InterPro" id="IPR010697">
    <property type="entry name" value="YspA"/>
</dbReference>
<organism evidence="2 3">
    <name type="scientific">Peribacillus saganii</name>
    <dbReference type="NCBI Taxonomy" id="2303992"/>
    <lineage>
        <taxon>Bacteria</taxon>
        <taxon>Bacillati</taxon>
        <taxon>Bacillota</taxon>
        <taxon>Bacilli</taxon>
        <taxon>Bacillales</taxon>
        <taxon>Bacillaceae</taxon>
        <taxon>Peribacillus</taxon>
    </lineage>
</organism>
<protein>
    <recommendedName>
        <fullName evidence="1">UPF0398 protein D0469_11975</fullName>
    </recommendedName>
</protein>
<dbReference type="HAMAP" id="MF_01575">
    <property type="entry name" value="UPF0398"/>
    <property type="match status" value="1"/>
</dbReference>
<evidence type="ECO:0000313" key="2">
    <source>
        <dbReference type="EMBL" id="RFU68451.1"/>
    </source>
</evidence>
<accession>A0A372LMC9</accession>
<reference evidence="2 3" key="1">
    <citation type="submission" date="2018-08" db="EMBL/GenBank/DDBJ databases">
        <title>Bacillus chawlae sp. nov., Bacillus glennii sp. nov., and Bacillus saganii sp. nov. Isolated from the Vehicle Assembly Building at Kennedy Space Center where the Viking Spacecraft were Assembled.</title>
        <authorList>
            <person name="Seuylemezian A."/>
            <person name="Vaishampayan P."/>
        </authorList>
    </citation>
    <scope>NUCLEOTIDE SEQUENCE [LARGE SCALE GENOMIC DNA]</scope>
    <source>
        <strain evidence="2 3">V47-23a</strain>
    </source>
</reference>
<dbReference type="RefSeq" id="WP_117326975.1">
    <property type="nucleotide sequence ID" value="NZ_QVTE01000033.1"/>
</dbReference>
<keyword evidence="3" id="KW-1185">Reference proteome</keyword>
<dbReference type="NCBIfam" id="NF010181">
    <property type="entry name" value="PRK13660.1"/>
    <property type="match status" value="1"/>
</dbReference>
<dbReference type="Gene3D" id="3.40.50.450">
    <property type="match status" value="1"/>
</dbReference>
<comment type="similarity">
    <text evidence="1">Belongs to the UPF0398 family.</text>
</comment>